<name>A0AAQ1ZI88_9BACT</name>
<evidence type="ECO:0000313" key="1">
    <source>
        <dbReference type="EMBL" id="SUB78822.1"/>
    </source>
</evidence>
<accession>A0AAQ1ZI88</accession>
<protein>
    <submittedName>
        <fullName evidence="1">Uncharacterized protein</fullName>
    </submittedName>
</protein>
<dbReference type="Proteomes" id="UP000255283">
    <property type="component" value="Unassembled WGS sequence"/>
</dbReference>
<dbReference type="EMBL" id="UGTJ01000001">
    <property type="protein sequence ID" value="SUB78822.1"/>
    <property type="molecule type" value="Genomic_DNA"/>
</dbReference>
<dbReference type="AlphaFoldDB" id="A0AAQ1ZI88"/>
<organism evidence="1 2">
    <name type="scientific">Segatella buccae</name>
    <dbReference type="NCBI Taxonomy" id="28126"/>
    <lineage>
        <taxon>Bacteria</taxon>
        <taxon>Pseudomonadati</taxon>
        <taxon>Bacteroidota</taxon>
        <taxon>Bacteroidia</taxon>
        <taxon>Bacteroidales</taxon>
        <taxon>Prevotellaceae</taxon>
        <taxon>Segatella</taxon>
    </lineage>
</organism>
<evidence type="ECO:0000313" key="2">
    <source>
        <dbReference type="Proteomes" id="UP000255283"/>
    </source>
</evidence>
<gene>
    <name evidence="1" type="ORF">NCTC13063_00068</name>
</gene>
<proteinExistence type="predicted"/>
<comment type="caution">
    <text evidence="1">The sequence shown here is derived from an EMBL/GenBank/DDBJ whole genome shotgun (WGS) entry which is preliminary data.</text>
</comment>
<sequence length="112" mass="12065">MTEAGIKDLSGEQLNYLQGIIKALSGSKLSYTNATISDLLAGNISVETLTVTKAAHFFSLVIDEIKSVGGQIILTPANATVDRVTAMDGGFKCYWRATDGDKKIYNQFAKDD</sequence>
<reference evidence="1 2" key="1">
    <citation type="submission" date="2018-06" db="EMBL/GenBank/DDBJ databases">
        <authorList>
            <consortium name="Pathogen Informatics"/>
            <person name="Doyle S."/>
        </authorList>
    </citation>
    <scope>NUCLEOTIDE SEQUENCE [LARGE SCALE GENOMIC DNA]</scope>
    <source>
        <strain evidence="1 2">NCTC13063</strain>
    </source>
</reference>